<dbReference type="STRING" id="314256.OG2516_12884"/>
<evidence type="ECO:0000256" key="3">
    <source>
        <dbReference type="ARBA" id="ARBA00023163"/>
    </source>
</evidence>
<evidence type="ECO:0000313" key="6">
    <source>
        <dbReference type="EMBL" id="EAR51920.1"/>
    </source>
</evidence>
<keyword evidence="7" id="KW-1185">Reference proteome</keyword>
<reference evidence="6 7" key="1">
    <citation type="journal article" date="2010" name="J. Bacteriol.">
        <title>Genome sequences of Oceanicola granulosus HTCC2516(T) and Oceanicola batsensis HTCC2597(TDelta).</title>
        <authorList>
            <person name="Thrash J.C."/>
            <person name="Cho J.C."/>
            <person name="Vergin K.L."/>
            <person name="Giovannoni S.J."/>
        </authorList>
    </citation>
    <scope>NUCLEOTIDE SEQUENCE [LARGE SCALE GENOMIC DNA]</scope>
    <source>
        <strain evidence="7">ATCC BAA-861 / DSM 15982 / KCTC 12143 / HTCC2516</strain>
    </source>
</reference>
<dbReference type="EMBL" id="AAOT01000007">
    <property type="protein sequence ID" value="EAR51920.1"/>
    <property type="molecule type" value="Genomic_DNA"/>
</dbReference>
<dbReference type="SMART" id="SM00418">
    <property type="entry name" value="HTH_ARSR"/>
    <property type="match status" value="1"/>
</dbReference>
<name>Q2CH91_OCEGH</name>
<feature type="domain" description="HTH arsR-type" evidence="5">
    <location>
        <begin position="1"/>
        <end position="95"/>
    </location>
</feature>
<evidence type="ECO:0000256" key="1">
    <source>
        <dbReference type="ARBA" id="ARBA00023015"/>
    </source>
</evidence>
<dbReference type="InterPro" id="IPR011991">
    <property type="entry name" value="ArsR-like_HTH"/>
</dbReference>
<organism evidence="6 7">
    <name type="scientific">Oceanicola granulosus (strain ATCC BAA-861 / DSM 15982 / KCTC 12143 / HTCC2516)</name>
    <dbReference type="NCBI Taxonomy" id="314256"/>
    <lineage>
        <taxon>Bacteria</taxon>
        <taxon>Pseudomonadati</taxon>
        <taxon>Pseudomonadota</taxon>
        <taxon>Alphaproteobacteria</taxon>
        <taxon>Rhodobacterales</taxon>
        <taxon>Roseobacteraceae</taxon>
        <taxon>Oceanicola</taxon>
    </lineage>
</organism>
<dbReference type="PROSITE" id="PS50987">
    <property type="entry name" value="HTH_ARSR_2"/>
    <property type="match status" value="1"/>
</dbReference>
<dbReference type="InterPro" id="IPR036390">
    <property type="entry name" value="WH_DNA-bd_sf"/>
</dbReference>
<feature type="region of interest" description="Disordered" evidence="4">
    <location>
        <begin position="103"/>
        <end position="126"/>
    </location>
</feature>
<dbReference type="InterPro" id="IPR051011">
    <property type="entry name" value="Metal_resp_trans_reg"/>
</dbReference>
<keyword evidence="2" id="KW-0238">DNA-binding</keyword>
<keyword evidence="3" id="KW-0804">Transcription</keyword>
<dbReference type="AlphaFoldDB" id="Q2CH91"/>
<proteinExistence type="predicted"/>
<dbReference type="PANTHER" id="PTHR43132">
    <property type="entry name" value="ARSENICAL RESISTANCE OPERON REPRESSOR ARSR-RELATED"/>
    <property type="match status" value="1"/>
</dbReference>
<dbReference type="PRINTS" id="PR00778">
    <property type="entry name" value="HTHARSR"/>
</dbReference>
<dbReference type="CDD" id="cd00090">
    <property type="entry name" value="HTH_ARSR"/>
    <property type="match status" value="1"/>
</dbReference>
<dbReference type="RefSeq" id="WP_007256214.1">
    <property type="nucleotide sequence ID" value="NZ_CH724108.1"/>
</dbReference>
<dbReference type="HOGENOM" id="CLU_097806_2_0_5"/>
<dbReference type="InterPro" id="IPR001845">
    <property type="entry name" value="HTH_ArsR_DNA-bd_dom"/>
</dbReference>
<dbReference type="NCBIfam" id="NF033788">
    <property type="entry name" value="HTH_metalloreg"/>
    <property type="match status" value="1"/>
</dbReference>
<accession>Q2CH91</accession>
<sequence>MDKFAALSSLAALAQDTRLDVFRLLVQAGGAGMLAGEVAEALGVRQNTMSTNLAVLLNAGLVRKAREGRGIRYFADMDRMRGLLSYLLEDCCGGRPESCRPLLDSLATPGDPDDRDSPQPRLRHLP</sequence>
<dbReference type="Proteomes" id="UP000003635">
    <property type="component" value="Unassembled WGS sequence"/>
</dbReference>
<dbReference type="GO" id="GO:0003677">
    <property type="term" value="F:DNA binding"/>
    <property type="evidence" value="ECO:0007669"/>
    <property type="project" value="UniProtKB-KW"/>
</dbReference>
<dbReference type="OrthoDB" id="9804742at2"/>
<dbReference type="eggNOG" id="COG0640">
    <property type="taxonomic scope" value="Bacteria"/>
</dbReference>
<keyword evidence="1" id="KW-0805">Transcription regulation</keyword>
<evidence type="ECO:0000259" key="5">
    <source>
        <dbReference type="PROSITE" id="PS50987"/>
    </source>
</evidence>
<evidence type="ECO:0000256" key="4">
    <source>
        <dbReference type="SAM" id="MobiDB-lite"/>
    </source>
</evidence>
<protein>
    <submittedName>
        <fullName evidence="6">Transcriptional regulator, ArsR family protein</fullName>
    </submittedName>
</protein>
<evidence type="ECO:0000256" key="2">
    <source>
        <dbReference type="ARBA" id="ARBA00023125"/>
    </source>
</evidence>
<dbReference type="SUPFAM" id="SSF46785">
    <property type="entry name" value="Winged helix' DNA-binding domain"/>
    <property type="match status" value="1"/>
</dbReference>
<dbReference type="PANTHER" id="PTHR43132:SF2">
    <property type="entry name" value="ARSENICAL RESISTANCE OPERON REPRESSOR ARSR-RELATED"/>
    <property type="match status" value="1"/>
</dbReference>
<dbReference type="InterPro" id="IPR036388">
    <property type="entry name" value="WH-like_DNA-bd_sf"/>
</dbReference>
<dbReference type="Gene3D" id="1.10.10.10">
    <property type="entry name" value="Winged helix-like DNA-binding domain superfamily/Winged helix DNA-binding domain"/>
    <property type="match status" value="1"/>
</dbReference>
<gene>
    <name evidence="6" type="ORF">OG2516_12884</name>
</gene>
<comment type="caution">
    <text evidence="6">The sequence shown here is derived from an EMBL/GenBank/DDBJ whole genome shotgun (WGS) entry which is preliminary data.</text>
</comment>
<evidence type="ECO:0000313" key="7">
    <source>
        <dbReference type="Proteomes" id="UP000003635"/>
    </source>
</evidence>
<dbReference type="Pfam" id="PF12840">
    <property type="entry name" value="HTH_20"/>
    <property type="match status" value="1"/>
</dbReference>
<dbReference type="GO" id="GO:0003700">
    <property type="term" value="F:DNA-binding transcription factor activity"/>
    <property type="evidence" value="ECO:0007669"/>
    <property type="project" value="InterPro"/>
</dbReference>